<dbReference type="Pfam" id="PF02021">
    <property type="entry name" value="UPF0102"/>
    <property type="match status" value="1"/>
</dbReference>
<dbReference type="PANTHER" id="PTHR34039:SF1">
    <property type="entry name" value="UPF0102 PROTEIN YRAN"/>
    <property type="match status" value="1"/>
</dbReference>
<dbReference type="InterPro" id="IPR011335">
    <property type="entry name" value="Restrct_endonuc-II-like"/>
</dbReference>
<sequence>MFKGLFKSSKDKGNHYEQLAKAYLINQGLVFIQKNYYCPFGEIDLIMQDANSWVFVEVKYRQSKHFGGALSALSHTKQQRLRRSIYHYLSAQQLHNAPLRVDFVAIEGQNPPNIQWIKNVF</sequence>
<accession>A0A9W4R293</accession>
<dbReference type="EMBL" id="CAMAPC010000015">
    <property type="protein sequence ID" value="CAH9063436.1"/>
    <property type="molecule type" value="Genomic_DNA"/>
</dbReference>
<proteinExistence type="inferred from homology"/>
<dbReference type="Proteomes" id="UP001152467">
    <property type="component" value="Unassembled WGS sequence"/>
</dbReference>
<comment type="similarity">
    <text evidence="1 2">Belongs to the UPF0102 family.</text>
</comment>
<keyword evidence="5" id="KW-1185">Reference proteome</keyword>
<dbReference type="Gene3D" id="3.40.1350.10">
    <property type="match status" value="1"/>
</dbReference>
<organism evidence="3 5">
    <name type="scientific">Pseudoalteromonas holothuriae</name>
    <dbReference type="NCBI Taxonomy" id="2963714"/>
    <lineage>
        <taxon>Bacteria</taxon>
        <taxon>Pseudomonadati</taxon>
        <taxon>Pseudomonadota</taxon>
        <taxon>Gammaproteobacteria</taxon>
        <taxon>Alteromonadales</taxon>
        <taxon>Pseudoalteromonadaceae</taxon>
        <taxon>Pseudoalteromonas</taxon>
    </lineage>
</organism>
<dbReference type="NCBIfam" id="NF009150">
    <property type="entry name" value="PRK12497.1-3"/>
    <property type="match status" value="1"/>
</dbReference>
<dbReference type="CDD" id="cd20736">
    <property type="entry name" value="PoNe_Nuclease"/>
    <property type="match status" value="1"/>
</dbReference>
<evidence type="ECO:0000256" key="2">
    <source>
        <dbReference type="HAMAP-Rule" id="MF_00048"/>
    </source>
</evidence>
<evidence type="ECO:0000313" key="3">
    <source>
        <dbReference type="EMBL" id="CAH9063436.1"/>
    </source>
</evidence>
<evidence type="ECO:0000256" key="1">
    <source>
        <dbReference type="ARBA" id="ARBA00006738"/>
    </source>
</evidence>
<comment type="caution">
    <text evidence="3">The sequence shown here is derived from an EMBL/GenBank/DDBJ whole genome shotgun (WGS) entry which is preliminary data.</text>
</comment>
<reference evidence="3 6" key="1">
    <citation type="submission" date="2022-07" db="EMBL/GenBank/DDBJ databases">
        <authorList>
            <person name="Criscuolo A."/>
        </authorList>
    </citation>
    <scope>NUCLEOTIDE SEQUENCE</scope>
    <source>
        <strain evidence="6">CIP 111951</strain>
        <strain evidence="3">CIP111854</strain>
        <strain evidence="4">CIP111951</strain>
    </source>
</reference>
<dbReference type="PANTHER" id="PTHR34039">
    <property type="entry name" value="UPF0102 PROTEIN YRAN"/>
    <property type="match status" value="1"/>
</dbReference>
<dbReference type="InterPro" id="IPR011856">
    <property type="entry name" value="tRNA_endonuc-like_dom_sf"/>
</dbReference>
<dbReference type="SUPFAM" id="SSF52980">
    <property type="entry name" value="Restriction endonuclease-like"/>
    <property type="match status" value="1"/>
</dbReference>
<dbReference type="RefSeq" id="WP_261594544.1">
    <property type="nucleotide sequence ID" value="NZ_CAMAPC010000015.1"/>
</dbReference>
<name>A0A9W4R293_9GAMM</name>
<evidence type="ECO:0000313" key="4">
    <source>
        <dbReference type="EMBL" id="CAH9064926.1"/>
    </source>
</evidence>
<dbReference type="EMBL" id="CAMAPD010000018">
    <property type="protein sequence ID" value="CAH9064926.1"/>
    <property type="molecule type" value="Genomic_DNA"/>
</dbReference>
<evidence type="ECO:0000313" key="6">
    <source>
        <dbReference type="Proteomes" id="UP001152485"/>
    </source>
</evidence>
<gene>
    <name evidence="3" type="ORF">PSECIP111854_03223</name>
    <name evidence="4" type="ORF">PSECIP111951_03251</name>
</gene>
<dbReference type="AlphaFoldDB" id="A0A9W4R293"/>
<evidence type="ECO:0000313" key="5">
    <source>
        <dbReference type="Proteomes" id="UP001152467"/>
    </source>
</evidence>
<dbReference type="HAMAP" id="MF_00048">
    <property type="entry name" value="UPF0102"/>
    <property type="match status" value="1"/>
</dbReference>
<dbReference type="Proteomes" id="UP001152485">
    <property type="component" value="Unassembled WGS sequence"/>
</dbReference>
<dbReference type="GO" id="GO:0003676">
    <property type="term" value="F:nucleic acid binding"/>
    <property type="evidence" value="ECO:0007669"/>
    <property type="project" value="InterPro"/>
</dbReference>
<protein>
    <recommendedName>
        <fullName evidence="2">UPF0102 protein PSECIP111854_03223</fullName>
    </recommendedName>
</protein>
<dbReference type="NCBIfam" id="TIGR00252">
    <property type="entry name" value="YraN family protein"/>
    <property type="match status" value="1"/>
</dbReference>
<dbReference type="InterPro" id="IPR003509">
    <property type="entry name" value="UPF0102_YraN-like"/>
</dbReference>